<evidence type="ECO:0000256" key="1">
    <source>
        <dbReference type="SAM" id="MobiDB-lite"/>
    </source>
</evidence>
<reference evidence="2 3" key="1">
    <citation type="submission" date="2018-04" db="EMBL/GenBank/DDBJ databases">
        <title>Genome sequencing of Gemmobacter.</title>
        <authorList>
            <person name="Yi H."/>
            <person name="Baek M.-G."/>
        </authorList>
    </citation>
    <scope>NUCLEOTIDE SEQUENCE [LARGE SCALE GENOMIC DNA]</scope>
    <source>
        <strain evidence="2 3">HYN0069</strain>
    </source>
</reference>
<accession>A0A2S0UN33</accession>
<dbReference type="AlphaFoldDB" id="A0A2S0UN33"/>
<dbReference type="OrthoDB" id="7870459at2"/>
<proteinExistence type="predicted"/>
<evidence type="ECO:0000313" key="3">
    <source>
        <dbReference type="Proteomes" id="UP000244496"/>
    </source>
</evidence>
<dbReference type="Proteomes" id="UP000244496">
    <property type="component" value="Chromosome"/>
</dbReference>
<dbReference type="RefSeq" id="WP_108436019.1">
    <property type="nucleotide sequence ID" value="NZ_CP028918.1"/>
</dbReference>
<evidence type="ECO:0008006" key="4">
    <source>
        <dbReference type="Google" id="ProtNLM"/>
    </source>
</evidence>
<gene>
    <name evidence="2" type="ORF">HYN69_12435</name>
</gene>
<evidence type="ECO:0000313" key="2">
    <source>
        <dbReference type="EMBL" id="AWB49202.1"/>
    </source>
</evidence>
<dbReference type="Pfam" id="PF04351">
    <property type="entry name" value="PilP"/>
    <property type="match status" value="1"/>
</dbReference>
<organism evidence="2 3">
    <name type="scientific">Paragemmobacter aquarius</name>
    <dbReference type="NCBI Taxonomy" id="2169400"/>
    <lineage>
        <taxon>Bacteria</taxon>
        <taxon>Pseudomonadati</taxon>
        <taxon>Pseudomonadota</taxon>
        <taxon>Alphaproteobacteria</taxon>
        <taxon>Rhodobacterales</taxon>
        <taxon>Paracoccaceae</taxon>
        <taxon>Paragemmobacter</taxon>
    </lineage>
</organism>
<dbReference type="InterPro" id="IPR007446">
    <property type="entry name" value="PilP"/>
</dbReference>
<name>A0A2S0UN33_9RHOB</name>
<dbReference type="EMBL" id="CP028918">
    <property type="protein sequence ID" value="AWB49202.1"/>
    <property type="molecule type" value="Genomic_DNA"/>
</dbReference>
<keyword evidence="3" id="KW-1185">Reference proteome</keyword>
<feature type="compositionally biased region" description="Low complexity" evidence="1">
    <location>
        <begin position="32"/>
        <end position="41"/>
    </location>
</feature>
<sequence>MSPLGGLALSPRPVARPSAIASAVEAAVAAAAEQPDPVPEAIPATAEPALVDDGNVTPETEQEPQLASAAPSIPTTANVAKEATDKNALNLSKINLIGVYGSQSNRYALVRQPNGRIVKVGVGDRIDGGRVAAVTDGEIRYEKRGKMVVLAMPRG</sequence>
<feature type="region of interest" description="Disordered" evidence="1">
    <location>
        <begin position="32"/>
        <end position="74"/>
    </location>
</feature>
<dbReference type="Gene3D" id="2.30.30.830">
    <property type="match status" value="1"/>
</dbReference>
<protein>
    <recommendedName>
        <fullName evidence="4">Type IV pilus biogenesis protein PilP</fullName>
    </recommendedName>
</protein>
<dbReference type="KEGG" id="geh:HYN69_12435"/>